<dbReference type="RefSeq" id="WP_071857806.1">
    <property type="nucleotide sequence ID" value="NZ_JBHSHK010000023.1"/>
</dbReference>
<feature type="transmembrane region" description="Helical" evidence="3">
    <location>
        <begin position="251"/>
        <end position="272"/>
    </location>
</feature>
<reference evidence="4 5" key="1">
    <citation type="submission" date="2014-12" db="EMBL/GenBank/DDBJ databases">
        <title>Draft genome sequences of 29 type strains of Enterococci.</title>
        <authorList>
            <person name="Zhong Z."/>
            <person name="Sun Z."/>
            <person name="Liu W."/>
            <person name="Zhang W."/>
            <person name="Zhang H."/>
        </authorList>
    </citation>
    <scope>NUCLEOTIDE SEQUENCE [LARGE SCALE GENOMIC DNA]</scope>
    <source>
        <strain evidence="4 5">DSM 17122</strain>
    </source>
</reference>
<dbReference type="Proteomes" id="UP000182077">
    <property type="component" value="Unassembled WGS sequence"/>
</dbReference>
<dbReference type="STRING" id="249189.RV04_GL001925"/>
<sequence length="281" mass="32217">MKHKWKLLDYFMLLFFFVGIGIVAYPYISRSLSTMFDQQYINYYQRQANKKNQQEMASLAAKQAKKNKKLTKEGNTPGTATFTKAVENKKKVEKSKDYFEQHTIGALTIPKINVKLPIFDETNDVLLQKGATLLNGTSIPIGGTATHSVLSAHRGLPEASLFDRLPELKLKDVFFIAINKETHAYQVDQIKVIEPTNISDLVISGTKDYVTLMTCTPYMVNTHRLIVRGHRIPYKVSQKMNLEKKNTEQSYLRITISVIIGMTLLISLIYFFNRRKKRKVT</sequence>
<dbReference type="GO" id="GO:0016787">
    <property type="term" value="F:hydrolase activity"/>
    <property type="evidence" value="ECO:0007669"/>
    <property type="project" value="UniProtKB-KW"/>
</dbReference>
<dbReference type="CDD" id="cd05827">
    <property type="entry name" value="Sortase_C"/>
    <property type="match status" value="1"/>
</dbReference>
<evidence type="ECO:0000313" key="4">
    <source>
        <dbReference type="EMBL" id="OJG45636.1"/>
    </source>
</evidence>
<organism evidence="4 5">
    <name type="scientific">Enterococcus hermanniensis</name>
    <dbReference type="NCBI Taxonomy" id="249189"/>
    <lineage>
        <taxon>Bacteria</taxon>
        <taxon>Bacillati</taxon>
        <taxon>Bacillota</taxon>
        <taxon>Bacilli</taxon>
        <taxon>Lactobacillales</taxon>
        <taxon>Enterococcaceae</taxon>
        <taxon>Enterococcus</taxon>
    </lineage>
</organism>
<dbReference type="InterPro" id="IPR005754">
    <property type="entry name" value="Sortase"/>
</dbReference>
<dbReference type="Gene3D" id="2.40.260.10">
    <property type="entry name" value="Sortase"/>
    <property type="match status" value="1"/>
</dbReference>
<dbReference type="NCBIfam" id="NF033745">
    <property type="entry name" value="class_C_sortase"/>
    <property type="match status" value="1"/>
</dbReference>
<keyword evidence="5" id="KW-1185">Reference proteome</keyword>
<dbReference type="SUPFAM" id="SSF63817">
    <property type="entry name" value="Sortase"/>
    <property type="match status" value="1"/>
</dbReference>
<dbReference type="InterPro" id="IPR023365">
    <property type="entry name" value="Sortase_dom-sf"/>
</dbReference>
<protein>
    <submittedName>
        <fullName evidence="4">Sortase</fullName>
    </submittedName>
</protein>
<dbReference type="Pfam" id="PF04203">
    <property type="entry name" value="Sortase"/>
    <property type="match status" value="1"/>
</dbReference>
<evidence type="ECO:0000256" key="2">
    <source>
        <dbReference type="PIRSR" id="PIRSR605754-1"/>
    </source>
</evidence>
<feature type="transmembrane region" description="Helical" evidence="3">
    <location>
        <begin position="7"/>
        <end position="28"/>
    </location>
</feature>
<keyword evidence="3" id="KW-1133">Transmembrane helix</keyword>
<feature type="active site" description="Proton donor/acceptor" evidence="2">
    <location>
        <position position="153"/>
    </location>
</feature>
<evidence type="ECO:0000256" key="1">
    <source>
        <dbReference type="ARBA" id="ARBA00022801"/>
    </source>
</evidence>
<dbReference type="AlphaFoldDB" id="A0A1L8TMU6"/>
<accession>A0A1L8TMU6</accession>
<dbReference type="EMBL" id="JXKQ01000005">
    <property type="protein sequence ID" value="OJG45636.1"/>
    <property type="molecule type" value="Genomic_DNA"/>
</dbReference>
<keyword evidence="1" id="KW-0378">Hydrolase</keyword>
<dbReference type="NCBIfam" id="TIGR01076">
    <property type="entry name" value="sortase_fam"/>
    <property type="match status" value="1"/>
</dbReference>
<feature type="active site" description="Acyl-thioester intermediate" evidence="2">
    <location>
        <position position="215"/>
    </location>
</feature>
<comment type="caution">
    <text evidence="4">The sequence shown here is derived from an EMBL/GenBank/DDBJ whole genome shotgun (WGS) entry which is preliminary data.</text>
</comment>
<keyword evidence="3" id="KW-0472">Membrane</keyword>
<evidence type="ECO:0000313" key="5">
    <source>
        <dbReference type="Proteomes" id="UP000182077"/>
    </source>
</evidence>
<keyword evidence="3" id="KW-0812">Transmembrane</keyword>
<gene>
    <name evidence="4" type="ORF">RV04_GL001925</name>
</gene>
<name>A0A1L8TMU6_9ENTE</name>
<dbReference type="InterPro" id="IPR042002">
    <property type="entry name" value="Sortase_C"/>
</dbReference>
<evidence type="ECO:0000256" key="3">
    <source>
        <dbReference type="SAM" id="Phobius"/>
    </source>
</evidence>
<proteinExistence type="predicted"/>